<dbReference type="PROSITE" id="PS00868">
    <property type="entry name" value="CYS_MET_METAB_PP"/>
    <property type="match status" value="1"/>
</dbReference>
<name>A0A1T5AI80_9SPHI</name>
<dbReference type="OrthoDB" id="9773476at2"/>
<dbReference type="InterPro" id="IPR054542">
    <property type="entry name" value="Cys_met_metab_PP"/>
</dbReference>
<evidence type="ECO:0000313" key="6">
    <source>
        <dbReference type="EMBL" id="SKB34467.1"/>
    </source>
</evidence>
<dbReference type="Gene3D" id="3.40.640.10">
    <property type="entry name" value="Type I PLP-dependent aspartate aminotransferase-like (Major domain)"/>
    <property type="match status" value="1"/>
</dbReference>
<comment type="cofactor">
    <cofactor evidence="1 5">
        <name>pyridoxal 5'-phosphate</name>
        <dbReference type="ChEBI" id="CHEBI:597326"/>
    </cofactor>
</comment>
<dbReference type="GO" id="GO:0004123">
    <property type="term" value="F:cystathionine gamma-lyase activity"/>
    <property type="evidence" value="ECO:0007669"/>
    <property type="project" value="TreeGrafter"/>
</dbReference>
<comment type="similarity">
    <text evidence="2 5">Belongs to the trans-sulfuration enzymes family.</text>
</comment>
<dbReference type="RefSeq" id="WP_079701287.1">
    <property type="nucleotide sequence ID" value="NZ_FUYR01000001.1"/>
</dbReference>
<dbReference type="PANTHER" id="PTHR11808:SF15">
    <property type="entry name" value="CYSTATHIONINE GAMMA-LYASE"/>
    <property type="match status" value="1"/>
</dbReference>
<keyword evidence="3 4" id="KW-0663">Pyridoxal phosphate</keyword>
<sequence length="374" mass="40881">MKIETIAIHAGNKIDEHSKAVIQPISLSTTYQRAADGSYPEGFIYSRIDNPNRKSLENVIARLEQGPDACAFSSGNAAAAALFQSLPRGSHIIAPDDMYHGLRTQLLQVFEGVLEVDFVDMSDIAKVRQLIRPETKLIWIETPSNPLLKVCDVLSLVVLAKSRGILTACDNTFSTPIFQLPLNLGCDFVMHSTTKYLSGHSDVLGGVLVTAVKDSMWDKIRAIQVLGGAVPAPFDCYMTVRGIKTLPYRMRGHYENAVLIARFLEKSSFVEKVYYPGLETHPGHDIAKNQMSSFGGMLSFLVRGGADEAIKVVNAFKVFTQATSLGGVESLVEHRASVEGPATKTPQNLIRVSVGLENISDLIEDLENAFKAID</sequence>
<dbReference type="AlphaFoldDB" id="A0A1T5AI80"/>
<accession>A0A1T5AI80</accession>
<evidence type="ECO:0000313" key="7">
    <source>
        <dbReference type="Proteomes" id="UP000189981"/>
    </source>
</evidence>
<evidence type="ECO:0000256" key="4">
    <source>
        <dbReference type="PIRSR" id="PIRSR001434-2"/>
    </source>
</evidence>
<dbReference type="Gene3D" id="3.90.1150.10">
    <property type="entry name" value="Aspartate Aminotransferase, domain 1"/>
    <property type="match status" value="1"/>
</dbReference>
<dbReference type="FunFam" id="3.40.640.10:FF:000046">
    <property type="entry name" value="Cystathionine gamma-lyase"/>
    <property type="match status" value="1"/>
</dbReference>
<dbReference type="InterPro" id="IPR000277">
    <property type="entry name" value="Cys/Met-Metab_PyrdxlP-dep_enz"/>
</dbReference>
<dbReference type="CDD" id="cd00614">
    <property type="entry name" value="CGS_like"/>
    <property type="match status" value="1"/>
</dbReference>
<dbReference type="GO" id="GO:0030170">
    <property type="term" value="F:pyridoxal phosphate binding"/>
    <property type="evidence" value="ECO:0007669"/>
    <property type="project" value="InterPro"/>
</dbReference>
<organism evidence="6 7">
    <name type="scientific">Daejeonella lutea</name>
    <dbReference type="NCBI Taxonomy" id="572036"/>
    <lineage>
        <taxon>Bacteria</taxon>
        <taxon>Pseudomonadati</taxon>
        <taxon>Bacteroidota</taxon>
        <taxon>Sphingobacteriia</taxon>
        <taxon>Sphingobacteriales</taxon>
        <taxon>Sphingobacteriaceae</taxon>
        <taxon>Daejeonella</taxon>
    </lineage>
</organism>
<evidence type="ECO:0000256" key="3">
    <source>
        <dbReference type="ARBA" id="ARBA00022898"/>
    </source>
</evidence>
<dbReference type="GO" id="GO:0019346">
    <property type="term" value="P:transsulfuration"/>
    <property type="evidence" value="ECO:0007669"/>
    <property type="project" value="InterPro"/>
</dbReference>
<dbReference type="STRING" id="572036.SAMN05661099_0730"/>
<dbReference type="SUPFAM" id="SSF53383">
    <property type="entry name" value="PLP-dependent transferases"/>
    <property type="match status" value="1"/>
</dbReference>
<dbReference type="InterPro" id="IPR015421">
    <property type="entry name" value="PyrdxlP-dep_Trfase_major"/>
</dbReference>
<proteinExistence type="inferred from homology"/>
<dbReference type="Proteomes" id="UP000189981">
    <property type="component" value="Unassembled WGS sequence"/>
</dbReference>
<evidence type="ECO:0000256" key="2">
    <source>
        <dbReference type="ARBA" id="ARBA00009077"/>
    </source>
</evidence>
<dbReference type="PANTHER" id="PTHR11808">
    <property type="entry name" value="TRANS-SULFURATION ENZYME FAMILY MEMBER"/>
    <property type="match status" value="1"/>
</dbReference>
<gene>
    <name evidence="6" type="ORF">SAMN05661099_0730</name>
</gene>
<feature type="modified residue" description="N6-(pyridoxal phosphate)lysine" evidence="4">
    <location>
        <position position="195"/>
    </location>
</feature>
<protein>
    <submittedName>
        <fullName evidence="6">Cystathionine gamma-synthase</fullName>
    </submittedName>
</protein>
<dbReference type="PIRSF" id="PIRSF001434">
    <property type="entry name" value="CGS"/>
    <property type="match status" value="1"/>
</dbReference>
<dbReference type="InterPro" id="IPR015422">
    <property type="entry name" value="PyrdxlP-dep_Trfase_small"/>
</dbReference>
<dbReference type="GO" id="GO:0019343">
    <property type="term" value="P:cysteine biosynthetic process via cystathionine"/>
    <property type="evidence" value="ECO:0007669"/>
    <property type="project" value="TreeGrafter"/>
</dbReference>
<evidence type="ECO:0000256" key="1">
    <source>
        <dbReference type="ARBA" id="ARBA00001933"/>
    </source>
</evidence>
<dbReference type="GO" id="GO:0005737">
    <property type="term" value="C:cytoplasm"/>
    <property type="evidence" value="ECO:0007669"/>
    <property type="project" value="TreeGrafter"/>
</dbReference>
<keyword evidence="7" id="KW-1185">Reference proteome</keyword>
<dbReference type="InterPro" id="IPR015424">
    <property type="entry name" value="PyrdxlP-dep_Trfase"/>
</dbReference>
<dbReference type="EMBL" id="FUYR01000001">
    <property type="protein sequence ID" value="SKB34467.1"/>
    <property type="molecule type" value="Genomic_DNA"/>
</dbReference>
<evidence type="ECO:0000256" key="5">
    <source>
        <dbReference type="RuleBase" id="RU362118"/>
    </source>
</evidence>
<reference evidence="7" key="1">
    <citation type="submission" date="2017-02" db="EMBL/GenBank/DDBJ databases">
        <authorList>
            <person name="Varghese N."/>
            <person name="Submissions S."/>
        </authorList>
    </citation>
    <scope>NUCLEOTIDE SEQUENCE [LARGE SCALE GENOMIC DNA]</scope>
    <source>
        <strain evidence="7">DSM 22385</strain>
    </source>
</reference>
<dbReference type="Pfam" id="PF01053">
    <property type="entry name" value="Cys_Met_Meta_PP"/>
    <property type="match status" value="1"/>
</dbReference>